<dbReference type="Pfam" id="PF24507">
    <property type="entry name" value="Ig_CFAP65_4th"/>
    <property type="match status" value="2"/>
</dbReference>
<keyword evidence="1" id="KW-0175">Coiled coil</keyword>
<keyword evidence="4" id="KW-1185">Reference proteome</keyword>
<dbReference type="InterPro" id="IPR057467">
    <property type="entry name" value="Ig_CFAP65_8th"/>
</dbReference>
<dbReference type="Pfam" id="PF25248">
    <property type="entry name" value="Ig_CFAP65_8th"/>
    <property type="match status" value="1"/>
</dbReference>
<accession>G0QXM5</accession>
<dbReference type="InterPro" id="IPR057470">
    <property type="entry name" value="Ig_CFAP65_7th"/>
</dbReference>
<dbReference type="OMA" id="FYITNES"/>
<organism evidence="3 4">
    <name type="scientific">Ichthyophthirius multifiliis</name>
    <name type="common">White spot disease agent</name>
    <name type="synonym">Ich</name>
    <dbReference type="NCBI Taxonomy" id="5932"/>
    <lineage>
        <taxon>Eukaryota</taxon>
        <taxon>Sar</taxon>
        <taxon>Alveolata</taxon>
        <taxon>Ciliophora</taxon>
        <taxon>Intramacronucleata</taxon>
        <taxon>Oligohymenophorea</taxon>
        <taxon>Hymenostomatida</taxon>
        <taxon>Ophryoglenina</taxon>
        <taxon>Ichthyophthirius</taxon>
    </lineage>
</organism>
<dbReference type="EMBL" id="GL984081">
    <property type="protein sequence ID" value="EGR30025.1"/>
    <property type="molecule type" value="Genomic_DNA"/>
</dbReference>
<proteinExistence type="predicted"/>
<dbReference type="PANTHER" id="PTHR46127">
    <property type="entry name" value="CILIA- AND FLAGELLA-ASSOCIATED PROTEIN 65"/>
    <property type="match status" value="1"/>
</dbReference>
<evidence type="ECO:0000313" key="4">
    <source>
        <dbReference type="Proteomes" id="UP000008983"/>
    </source>
</evidence>
<dbReference type="InterPro" id="IPR058536">
    <property type="entry name" value="Ig_CFAP65_4th"/>
</dbReference>
<dbReference type="InterPro" id="IPR013783">
    <property type="entry name" value="Ig-like_fold"/>
</dbReference>
<evidence type="ECO:0000313" key="3">
    <source>
        <dbReference type="EMBL" id="EGR30025.1"/>
    </source>
</evidence>
<dbReference type="eggNOG" id="ENOG502QSJW">
    <property type="taxonomic scope" value="Eukaryota"/>
</dbReference>
<name>G0QXM5_ICHMU</name>
<dbReference type="RefSeq" id="XP_004031261.1">
    <property type="nucleotide sequence ID" value="XM_004031213.1"/>
</dbReference>
<dbReference type="Proteomes" id="UP000008983">
    <property type="component" value="Unassembled WGS sequence"/>
</dbReference>
<dbReference type="OrthoDB" id="415597at2759"/>
<evidence type="ECO:0000259" key="2">
    <source>
        <dbReference type="PROSITE" id="PS50202"/>
    </source>
</evidence>
<feature type="coiled-coil region" evidence="1">
    <location>
        <begin position="146"/>
        <end position="173"/>
    </location>
</feature>
<reference evidence="3 4" key="1">
    <citation type="submission" date="2011-07" db="EMBL/GenBank/DDBJ databases">
        <authorList>
            <person name="Coyne R."/>
            <person name="Brami D."/>
            <person name="Johnson J."/>
            <person name="Hostetler J."/>
            <person name="Hannick L."/>
            <person name="Clark T."/>
            <person name="Cassidy-Hanley D."/>
            <person name="Inman J."/>
        </authorList>
    </citation>
    <scope>NUCLEOTIDE SEQUENCE [LARGE SCALE GENOMIC DNA]</scope>
    <source>
        <strain evidence="3 4">G5</strain>
    </source>
</reference>
<feature type="domain" description="MSP" evidence="2">
    <location>
        <begin position="361"/>
        <end position="501"/>
    </location>
</feature>
<dbReference type="Pfam" id="PF25249">
    <property type="entry name" value="Ig_CFAP65_7th"/>
    <property type="match status" value="1"/>
</dbReference>
<dbReference type="InterPro" id="IPR008962">
    <property type="entry name" value="PapD-like_sf"/>
</dbReference>
<dbReference type="PROSITE" id="PS50202">
    <property type="entry name" value="MSP"/>
    <property type="match status" value="1"/>
</dbReference>
<dbReference type="Gene3D" id="2.60.40.10">
    <property type="entry name" value="Immunoglobulins"/>
    <property type="match status" value="5"/>
</dbReference>
<gene>
    <name evidence="3" type="ORF">IMG5_144000</name>
</gene>
<protein>
    <recommendedName>
        <fullName evidence="2">MSP domain-containing protein</fullName>
    </recommendedName>
</protein>
<dbReference type="InParanoid" id="G0QXM5"/>
<dbReference type="InterPro" id="IPR000535">
    <property type="entry name" value="MSP_dom"/>
</dbReference>
<dbReference type="STRING" id="857967.G0QXM5"/>
<dbReference type="PANTHER" id="PTHR46127:SF1">
    <property type="entry name" value="CILIA- AND FLAGELLA-ASSOCIATED PROTEIN 65"/>
    <property type="match status" value="1"/>
</dbReference>
<dbReference type="SUPFAM" id="SSF49354">
    <property type="entry name" value="PapD-like"/>
    <property type="match status" value="2"/>
</dbReference>
<sequence length="720" mass="83916">MWNQVVNQLISERLKSIKKQVDQVTIYNKSDLQTSFQFMNDQGNIFSISPVQGIIKPKQNSRIIISFKPNHTICYYERVYLYTNIYLFFIGFCIVRNHRLFHIDLIGTCYDLLIKPIPLQQKHIDAFRKRVIQGKLSEIDFKYMENAFLLKQKNMMNQNNIELEEEIHENANQVVLHKEMFLPCNSKQKLIYLNEEFLDFGFCQFMQESAPFQVELTNKLQCKITVFWTIQKKQNINNELLPVFIVKPQTISIKANSTQVFEISFRPIKNSYYYFQNLQFFAFKYNSKITKLLIEDIKKNNNPSKTFTSSFRENLKLTNTLNQNTNNENILNQNETIPPYSSSIKCVGHSFGLNCQPFIPILQFNPSNKITFNACSLQESLYQTVELSNLSDTPTFFKFLPDLSKSYRIFPNVGIIQAKSFIILTIEFIPSEYKAYNNTLSCYLNHNASNILNLHLHGFCSKPKLSLQNEGKIYFPPSYTGVYSRQKVKIDNLSRITLEYKIYVPPKYSQELYLEPSEGKIKPNEHIFIDCSFIPYKKKNYRIKVPIQILEILDFSQNLIGYHLPNSGNPQYPLKMRNPMEVSYNFEVFGAGGDGSLSIQPEKMEFDVVKVGFTDKKYATLHNFSNCTFYVELKLRREDNQDDNFLEQNFELDFKQGIIAANSKVDVGIIFNPTKVGDYNLVLDVIAQEKTQRELQVPLIGNSLAKNVLQIYTQRVLILN</sequence>
<dbReference type="InterPro" id="IPR052614">
    <property type="entry name" value="CFAP65"/>
</dbReference>
<dbReference type="AlphaFoldDB" id="G0QXM5"/>
<evidence type="ECO:0000256" key="1">
    <source>
        <dbReference type="SAM" id="Coils"/>
    </source>
</evidence>
<dbReference type="GeneID" id="14906134"/>